<sequence>MRLNAFRNGPAILPAMAFCGALAMAALAPQPAVAQETPASSDQIWQSFKGDVFGDKALAEDDGLVAIEAPKRAEDAALVPITVSIDAARAPQGIKALTLIVDVNPSPVAATFTIGKDAGITRLATRLRVNDYSYLRAIAETPDGKLHMSKVFIKASGGCSAPAVKNMTEAMKTMGQMKLRQFAATDTGGAEPELQLMIRHPNNSGLQRDPLTQYYIPAHFIDTLKISQGERLLLTMEGGISISEDPNLRFDYTPKGAGVIKAEASDTKGKNFEESWPLETTGM</sequence>
<accession>A0ABV7K901</accession>
<dbReference type="Pfam" id="PF13501">
    <property type="entry name" value="SoxY"/>
    <property type="match status" value="1"/>
</dbReference>
<dbReference type="Gene3D" id="2.60.40.10">
    <property type="entry name" value="Immunoglobulins"/>
    <property type="match status" value="1"/>
</dbReference>
<reference evidence="5" key="1">
    <citation type="journal article" date="2019" name="Int. J. Syst. Evol. Microbiol.">
        <title>The Global Catalogue of Microorganisms (GCM) 10K type strain sequencing project: providing services to taxonomists for standard genome sequencing and annotation.</title>
        <authorList>
            <consortium name="The Broad Institute Genomics Platform"/>
            <consortium name="The Broad Institute Genome Sequencing Center for Infectious Disease"/>
            <person name="Wu L."/>
            <person name="Ma J."/>
        </authorList>
    </citation>
    <scope>NUCLEOTIDE SEQUENCE [LARGE SCALE GENOMIC DNA]</scope>
    <source>
        <strain evidence="5">KCTC 52165</strain>
    </source>
</reference>
<organism evidence="4 5">
    <name type="scientific">Aquamicrobium soli</name>
    <dbReference type="NCBI Taxonomy" id="1811518"/>
    <lineage>
        <taxon>Bacteria</taxon>
        <taxon>Pseudomonadati</taxon>
        <taxon>Pseudomonadota</taxon>
        <taxon>Alphaproteobacteria</taxon>
        <taxon>Hyphomicrobiales</taxon>
        <taxon>Phyllobacteriaceae</taxon>
        <taxon>Aquamicrobium</taxon>
    </lineage>
</organism>
<feature type="domain" description="Sulphur oxidation protein SoxZ" evidence="2">
    <location>
        <begin position="188"/>
        <end position="275"/>
    </location>
</feature>
<gene>
    <name evidence="4" type="ORF">ACFOHJ_10220</name>
</gene>
<evidence type="ECO:0000313" key="5">
    <source>
        <dbReference type="Proteomes" id="UP001595583"/>
    </source>
</evidence>
<dbReference type="EMBL" id="JBHRTK010000012">
    <property type="protein sequence ID" value="MFC3206585.1"/>
    <property type="molecule type" value="Genomic_DNA"/>
</dbReference>
<dbReference type="InterPro" id="IPR014756">
    <property type="entry name" value="Ig_E-set"/>
</dbReference>
<feature type="domain" description="Ig-like SoxY" evidence="3">
    <location>
        <begin position="51"/>
        <end position="159"/>
    </location>
</feature>
<keyword evidence="1" id="KW-0732">Signal</keyword>
<dbReference type="InterPro" id="IPR032711">
    <property type="entry name" value="SoxY"/>
</dbReference>
<feature type="signal peptide" evidence="1">
    <location>
        <begin position="1"/>
        <end position="34"/>
    </location>
</feature>
<proteinExistence type="predicted"/>
<dbReference type="RefSeq" id="WP_378220399.1">
    <property type="nucleotide sequence ID" value="NZ_JBHRTK010000012.1"/>
</dbReference>
<feature type="chain" id="PRO_5047460007" evidence="1">
    <location>
        <begin position="35"/>
        <end position="283"/>
    </location>
</feature>
<dbReference type="InterPro" id="IPR030831">
    <property type="entry name" value="Fuse-rel_SoxYZ"/>
</dbReference>
<comment type="caution">
    <text evidence="4">The sequence shown here is derived from an EMBL/GenBank/DDBJ whole genome shotgun (WGS) entry which is preliminary data.</text>
</comment>
<dbReference type="NCBIfam" id="TIGR04557">
    <property type="entry name" value="fuse_rel_SoxYZ"/>
    <property type="match status" value="1"/>
</dbReference>
<dbReference type="Gene3D" id="2.60.40.2470">
    <property type="entry name" value="SoxY domain"/>
    <property type="match status" value="1"/>
</dbReference>
<protein>
    <submittedName>
        <fullName evidence="4">Quinoprotein dehydrogenase-associated SoxYZ-like carrier</fullName>
    </submittedName>
</protein>
<keyword evidence="5" id="KW-1185">Reference proteome</keyword>
<dbReference type="InterPro" id="IPR014880">
    <property type="entry name" value="SoxZ_dom"/>
</dbReference>
<dbReference type="InterPro" id="IPR013783">
    <property type="entry name" value="Ig-like_fold"/>
</dbReference>
<evidence type="ECO:0000259" key="2">
    <source>
        <dbReference type="Pfam" id="PF08770"/>
    </source>
</evidence>
<evidence type="ECO:0000256" key="1">
    <source>
        <dbReference type="SAM" id="SignalP"/>
    </source>
</evidence>
<evidence type="ECO:0000259" key="3">
    <source>
        <dbReference type="Pfam" id="PF13501"/>
    </source>
</evidence>
<dbReference type="Proteomes" id="UP001595583">
    <property type="component" value="Unassembled WGS sequence"/>
</dbReference>
<dbReference type="InterPro" id="IPR038162">
    <property type="entry name" value="SoxY_sf"/>
</dbReference>
<dbReference type="Pfam" id="PF08770">
    <property type="entry name" value="SoxZ"/>
    <property type="match status" value="1"/>
</dbReference>
<name>A0ABV7K901_9HYPH</name>
<dbReference type="SUPFAM" id="SSF81296">
    <property type="entry name" value="E set domains"/>
    <property type="match status" value="1"/>
</dbReference>
<evidence type="ECO:0000313" key="4">
    <source>
        <dbReference type="EMBL" id="MFC3206585.1"/>
    </source>
</evidence>